<evidence type="ECO:0000256" key="1">
    <source>
        <dbReference type="ARBA" id="ARBA00003237"/>
    </source>
</evidence>
<comment type="caution">
    <text evidence="15">The sequence shown here is derived from an EMBL/GenBank/DDBJ whole genome shotgun (WGS) entry which is preliminary data.</text>
</comment>
<dbReference type="GO" id="GO:0004514">
    <property type="term" value="F:nicotinate-nucleotide diphosphorylase (carboxylating) activity"/>
    <property type="evidence" value="ECO:0007669"/>
    <property type="project" value="UniProtKB-EC"/>
</dbReference>
<dbReference type="GO" id="GO:0005737">
    <property type="term" value="C:cytoplasm"/>
    <property type="evidence" value="ECO:0007669"/>
    <property type="project" value="TreeGrafter"/>
</dbReference>
<feature type="domain" description="Quinolinate phosphoribosyl transferase C-terminal" evidence="13">
    <location>
        <begin position="108"/>
        <end position="272"/>
    </location>
</feature>
<evidence type="ECO:0000313" key="16">
    <source>
        <dbReference type="Proteomes" id="UP000466388"/>
    </source>
</evidence>
<dbReference type="SUPFAM" id="SSF54675">
    <property type="entry name" value="Nicotinate/Quinolinate PRTase N-terminal domain-like"/>
    <property type="match status" value="1"/>
</dbReference>
<dbReference type="PIRSF" id="PIRSF006250">
    <property type="entry name" value="NadC_ModD"/>
    <property type="match status" value="1"/>
</dbReference>
<evidence type="ECO:0000256" key="4">
    <source>
        <dbReference type="ARBA" id="ARBA00011218"/>
    </source>
</evidence>
<dbReference type="InterPro" id="IPR037128">
    <property type="entry name" value="Quinolinate_PRibosylTase_N_sf"/>
</dbReference>
<dbReference type="InterPro" id="IPR022412">
    <property type="entry name" value="Quinolinate_PRibosylTrfase_N"/>
</dbReference>
<evidence type="ECO:0000256" key="2">
    <source>
        <dbReference type="ARBA" id="ARBA00004893"/>
    </source>
</evidence>
<dbReference type="SUPFAM" id="SSF51690">
    <property type="entry name" value="Nicotinate/Quinolinate PRTase C-terminal domain-like"/>
    <property type="match status" value="1"/>
</dbReference>
<organism evidence="15 16">
    <name type="scientific">Secundilactobacillus folii</name>
    <dbReference type="NCBI Taxonomy" id="2678357"/>
    <lineage>
        <taxon>Bacteria</taxon>
        <taxon>Bacillati</taxon>
        <taxon>Bacillota</taxon>
        <taxon>Bacilli</taxon>
        <taxon>Lactobacillales</taxon>
        <taxon>Lactobacillaceae</taxon>
        <taxon>Secundilactobacillus</taxon>
    </lineage>
</organism>
<dbReference type="AlphaFoldDB" id="A0A7X2XUN8"/>
<dbReference type="PANTHER" id="PTHR32179:SF3">
    <property type="entry name" value="NICOTINATE-NUCLEOTIDE PYROPHOSPHORYLASE [CARBOXYLATING]"/>
    <property type="match status" value="1"/>
</dbReference>
<dbReference type="CDD" id="cd01572">
    <property type="entry name" value="QPRTase"/>
    <property type="match status" value="1"/>
</dbReference>
<evidence type="ECO:0000256" key="3">
    <source>
        <dbReference type="ARBA" id="ARBA00009400"/>
    </source>
</evidence>
<proteinExistence type="inferred from homology"/>
<accession>A0A7X2XUN8</accession>
<dbReference type="Gene3D" id="3.20.20.70">
    <property type="entry name" value="Aldolase class I"/>
    <property type="match status" value="1"/>
</dbReference>
<evidence type="ECO:0000256" key="7">
    <source>
        <dbReference type="ARBA" id="ARBA00022676"/>
    </source>
</evidence>
<comment type="subunit">
    <text evidence="4">Hexamer formed by 3 homodimers.</text>
</comment>
<dbReference type="InterPro" id="IPR013785">
    <property type="entry name" value="Aldolase_TIM"/>
</dbReference>
<evidence type="ECO:0000256" key="5">
    <source>
        <dbReference type="ARBA" id="ARBA00011944"/>
    </source>
</evidence>
<keyword evidence="16" id="KW-1185">Reference proteome</keyword>
<comment type="pathway">
    <text evidence="2">Cofactor biosynthesis; NAD(+) biosynthesis; nicotinate D-ribonucleotide from quinolinate: step 1/1.</text>
</comment>
<feature type="domain" description="Quinolinate phosphoribosyl transferase N-terminal" evidence="14">
    <location>
        <begin position="28"/>
        <end position="106"/>
    </location>
</feature>
<dbReference type="Gene3D" id="3.90.1170.20">
    <property type="entry name" value="Quinolinate phosphoribosyl transferase, N-terminal domain"/>
    <property type="match status" value="1"/>
</dbReference>
<dbReference type="PANTHER" id="PTHR32179">
    <property type="entry name" value="NICOTINATE-NUCLEOTIDE PYROPHOSPHORYLASE [CARBOXYLATING]"/>
    <property type="match status" value="1"/>
</dbReference>
<evidence type="ECO:0000256" key="11">
    <source>
        <dbReference type="ARBA" id="ARBA00069173"/>
    </source>
</evidence>
<evidence type="ECO:0000313" key="15">
    <source>
        <dbReference type="EMBL" id="MTV81939.1"/>
    </source>
</evidence>
<dbReference type="FunFam" id="3.90.1170.20:FF:000001">
    <property type="entry name" value="Nicotinate-nucleotide diphosphorylase (Carboxylating)"/>
    <property type="match status" value="1"/>
</dbReference>
<dbReference type="Pfam" id="PF02749">
    <property type="entry name" value="QRPTase_N"/>
    <property type="match status" value="1"/>
</dbReference>
<dbReference type="InterPro" id="IPR036068">
    <property type="entry name" value="Nicotinate_pribotase-like_C"/>
</dbReference>
<evidence type="ECO:0000256" key="9">
    <source>
        <dbReference type="ARBA" id="ARBA00033102"/>
    </source>
</evidence>
<evidence type="ECO:0000256" key="6">
    <source>
        <dbReference type="ARBA" id="ARBA00022642"/>
    </source>
</evidence>
<dbReference type="GO" id="GO:0034213">
    <property type="term" value="P:quinolinate catabolic process"/>
    <property type="evidence" value="ECO:0007669"/>
    <property type="project" value="TreeGrafter"/>
</dbReference>
<protein>
    <recommendedName>
        <fullName evidence="11">Probable nicotinate-nucleotide pyrophosphorylase [carboxylating]</fullName>
        <ecNumber evidence="5">2.4.2.19</ecNumber>
    </recommendedName>
    <alternativeName>
        <fullName evidence="9">Quinolinate phosphoribosyltransferase [decarboxylating]</fullName>
    </alternativeName>
</protein>
<dbReference type="InterPro" id="IPR004393">
    <property type="entry name" value="NadC"/>
</dbReference>
<reference evidence="15 16" key="1">
    <citation type="submission" date="2019-11" db="EMBL/GenBank/DDBJ databases">
        <title>Lactobacillus sp. nov. CRM56-3, isolated from fermented tea leaves.</title>
        <authorList>
            <person name="Phuengjayaem S."/>
            <person name="Tanasupawat S."/>
        </authorList>
    </citation>
    <scope>NUCLEOTIDE SEQUENCE [LARGE SCALE GENOMIC DNA]</scope>
    <source>
        <strain evidence="15 16">CRM56-3</strain>
    </source>
</reference>
<name>A0A7X2XUN8_9LACO</name>
<dbReference type="Proteomes" id="UP000466388">
    <property type="component" value="Unassembled WGS sequence"/>
</dbReference>
<keyword evidence="7 12" id="KW-0328">Glycosyltransferase</keyword>
<evidence type="ECO:0000256" key="10">
    <source>
        <dbReference type="ARBA" id="ARBA00047445"/>
    </source>
</evidence>
<sequence>MLNDEYLIPILRRVLLEDIGTGDLSASVIPDQPVHGYFLAKRAGVISGIQIPALIYRLFEHEVTYQPLVKDADTVAAGTKIATVDGSARDLLAAERVTLNLIQRMSGIASATAKAVSTLDNAAVGILDTRKTVPGLRQLDKYAVSCGGGVNHRMGLYDSIMLKDNHWQLFGKLATAVKVLRQTAGPTKSIEVEVENENQLQQAIDSQVDMILIDNQPPTTVADWCQRIPANIKTEASGGIELANLPAYGQTGVDFISLGYLTNSVQALDISFDLEV</sequence>
<dbReference type="InterPro" id="IPR027277">
    <property type="entry name" value="NadC/ModD"/>
</dbReference>
<evidence type="ECO:0000256" key="12">
    <source>
        <dbReference type="PIRNR" id="PIRNR006250"/>
    </source>
</evidence>
<evidence type="ECO:0000256" key="8">
    <source>
        <dbReference type="ARBA" id="ARBA00022679"/>
    </source>
</evidence>
<gene>
    <name evidence="15" type="primary">nadC</name>
    <name evidence="15" type="ORF">GM612_04645</name>
</gene>
<dbReference type="NCBIfam" id="TIGR00078">
    <property type="entry name" value="nadC"/>
    <property type="match status" value="1"/>
</dbReference>
<keyword evidence="6" id="KW-0662">Pyridine nucleotide biosynthesis</keyword>
<dbReference type="UniPathway" id="UPA00253">
    <property type="reaction ID" value="UER00331"/>
</dbReference>
<evidence type="ECO:0000259" key="14">
    <source>
        <dbReference type="Pfam" id="PF02749"/>
    </source>
</evidence>
<comment type="function">
    <text evidence="1">Involved in the catabolism of quinolinic acid (QA).</text>
</comment>
<dbReference type="GO" id="GO:0009435">
    <property type="term" value="P:NAD+ biosynthetic process"/>
    <property type="evidence" value="ECO:0007669"/>
    <property type="project" value="UniProtKB-UniPathway"/>
</dbReference>
<dbReference type="InterPro" id="IPR002638">
    <property type="entry name" value="Quinolinate_PRibosylTrfase_C"/>
</dbReference>
<evidence type="ECO:0000259" key="13">
    <source>
        <dbReference type="Pfam" id="PF01729"/>
    </source>
</evidence>
<dbReference type="Pfam" id="PF01729">
    <property type="entry name" value="QRPTase_C"/>
    <property type="match status" value="1"/>
</dbReference>
<comment type="catalytic activity">
    <reaction evidence="10">
        <text>nicotinate beta-D-ribonucleotide + CO2 + diphosphate = quinolinate + 5-phospho-alpha-D-ribose 1-diphosphate + 2 H(+)</text>
        <dbReference type="Rhea" id="RHEA:12733"/>
        <dbReference type="ChEBI" id="CHEBI:15378"/>
        <dbReference type="ChEBI" id="CHEBI:16526"/>
        <dbReference type="ChEBI" id="CHEBI:29959"/>
        <dbReference type="ChEBI" id="CHEBI:33019"/>
        <dbReference type="ChEBI" id="CHEBI:57502"/>
        <dbReference type="ChEBI" id="CHEBI:58017"/>
        <dbReference type="EC" id="2.4.2.19"/>
    </reaction>
</comment>
<dbReference type="FunFam" id="3.20.20.70:FF:000030">
    <property type="entry name" value="Nicotinate-nucleotide pyrophosphorylase, carboxylating"/>
    <property type="match status" value="1"/>
</dbReference>
<dbReference type="EMBL" id="WNJO01000004">
    <property type="protein sequence ID" value="MTV81939.1"/>
    <property type="molecule type" value="Genomic_DNA"/>
</dbReference>
<comment type="similarity">
    <text evidence="3 12">Belongs to the NadC/ModD family.</text>
</comment>
<keyword evidence="8 12" id="KW-0808">Transferase</keyword>
<dbReference type="EC" id="2.4.2.19" evidence="5"/>